<reference evidence="1 2" key="1">
    <citation type="journal article" date="2018" name="Sci. Rep.">
        <title>Genomic signatures of local adaptation to the degree of environmental predictability in rotifers.</title>
        <authorList>
            <person name="Franch-Gras L."/>
            <person name="Hahn C."/>
            <person name="Garcia-Roger E.M."/>
            <person name="Carmona M.J."/>
            <person name="Serra M."/>
            <person name="Gomez A."/>
        </authorList>
    </citation>
    <scope>NUCLEOTIDE SEQUENCE [LARGE SCALE GENOMIC DNA]</scope>
    <source>
        <strain evidence="1">HYR1</strain>
    </source>
</reference>
<dbReference type="STRING" id="10195.A0A3M7S672"/>
<dbReference type="Proteomes" id="UP000276133">
    <property type="component" value="Unassembled WGS sequence"/>
</dbReference>
<dbReference type="EMBL" id="REGN01001986">
    <property type="protein sequence ID" value="RNA31108.1"/>
    <property type="molecule type" value="Genomic_DNA"/>
</dbReference>
<protein>
    <submittedName>
        <fullName evidence="1">Transmembrane protein-like</fullName>
    </submittedName>
</protein>
<gene>
    <name evidence="1" type="ORF">BpHYR1_026075</name>
</gene>
<evidence type="ECO:0000313" key="2">
    <source>
        <dbReference type="Proteomes" id="UP000276133"/>
    </source>
</evidence>
<keyword evidence="2" id="KW-1185">Reference proteome</keyword>
<proteinExistence type="predicted"/>
<dbReference type="InterPro" id="IPR031747">
    <property type="entry name" value="TMEM232"/>
</dbReference>
<keyword evidence="1" id="KW-0812">Transmembrane</keyword>
<accession>A0A3M7S672</accession>
<keyword evidence="1" id="KW-0472">Membrane</keyword>
<organism evidence="1 2">
    <name type="scientific">Brachionus plicatilis</name>
    <name type="common">Marine rotifer</name>
    <name type="synonym">Brachionus muelleri</name>
    <dbReference type="NCBI Taxonomy" id="10195"/>
    <lineage>
        <taxon>Eukaryota</taxon>
        <taxon>Metazoa</taxon>
        <taxon>Spiralia</taxon>
        <taxon>Gnathifera</taxon>
        <taxon>Rotifera</taxon>
        <taxon>Eurotatoria</taxon>
        <taxon>Monogononta</taxon>
        <taxon>Pseudotrocha</taxon>
        <taxon>Ploima</taxon>
        <taxon>Brachionidae</taxon>
        <taxon>Brachionus</taxon>
    </lineage>
</organism>
<dbReference type="AlphaFoldDB" id="A0A3M7S672"/>
<name>A0A3M7S672_BRAPC</name>
<dbReference type="OrthoDB" id="10016194at2759"/>
<sequence>MPIDKILITHKFGIISQSHKRQLQERLIKQKFLLECQEKQKKKDPNDLINLQINEDFVKEYNESSSEKKLKLNQKCTKIFEKIKLENLVKFYLKILTVKSMYLNYVGNFTFILDTLRNFTHIYNFWSRRPQ</sequence>
<dbReference type="PANTHER" id="PTHR28651">
    <property type="entry name" value="TRANSMEMBRANE PROTEIN 232"/>
    <property type="match status" value="1"/>
</dbReference>
<evidence type="ECO:0000313" key="1">
    <source>
        <dbReference type="EMBL" id="RNA31108.1"/>
    </source>
</evidence>
<dbReference type="PANTHER" id="PTHR28651:SF1">
    <property type="entry name" value="TRANSMEMBRANE PROTEIN 232"/>
    <property type="match status" value="1"/>
</dbReference>
<comment type="caution">
    <text evidence="1">The sequence shown here is derived from an EMBL/GenBank/DDBJ whole genome shotgun (WGS) entry which is preliminary data.</text>
</comment>